<comment type="caution">
    <text evidence="1">The sequence shown here is derived from an EMBL/GenBank/DDBJ whole genome shotgun (WGS) entry which is preliminary data.</text>
</comment>
<organism evidence="1 2">
    <name type="scientific">Candidatus Reconcilbacillus cellulovorans</name>
    <dbReference type="NCBI Taxonomy" id="1906605"/>
    <lineage>
        <taxon>Bacteria</taxon>
        <taxon>Bacillati</taxon>
        <taxon>Bacillota</taxon>
        <taxon>Bacilli</taxon>
        <taxon>Bacillales</taxon>
        <taxon>Paenibacillaceae</taxon>
        <taxon>Candidatus Reconcilbacillus</taxon>
    </lineage>
</organism>
<proteinExistence type="predicted"/>
<accession>A0A2A6DYL7</accession>
<gene>
    <name evidence="1" type="ORF">BLM47_11650</name>
</gene>
<evidence type="ECO:0000313" key="2">
    <source>
        <dbReference type="Proteomes" id="UP000243688"/>
    </source>
</evidence>
<dbReference type="EMBL" id="MOXJ01000033">
    <property type="protein sequence ID" value="PDO09629.1"/>
    <property type="molecule type" value="Genomic_DNA"/>
</dbReference>
<evidence type="ECO:0000313" key="1">
    <source>
        <dbReference type="EMBL" id="PDO09629.1"/>
    </source>
</evidence>
<protein>
    <recommendedName>
        <fullName evidence="3">WYL domain-containing protein</fullName>
    </recommendedName>
</protein>
<sequence length="89" mass="9719">MSAVIARLVGRYAEIVYQDGRGRLSQRIVFVRSVRDDVVRAFCTERGAPRTFSARGILACRPVFPAGRRAMPGWSPFLARPPGGGRTGA</sequence>
<dbReference type="Proteomes" id="UP000243688">
    <property type="component" value="Unassembled WGS sequence"/>
</dbReference>
<reference evidence="1 2" key="1">
    <citation type="submission" date="2016-12" db="EMBL/GenBank/DDBJ databases">
        <title>Candidatus Reconcilibacillus cellulovorans genome.</title>
        <authorList>
            <person name="Kolinko S."/>
            <person name="Wu Y.-W."/>
            <person name="Tachea F."/>
            <person name="Denzel E."/>
            <person name="Hiras J."/>
            <person name="Baecker N."/>
            <person name="Chan L.J."/>
            <person name="Eichorst S.A."/>
            <person name="Frey D."/>
            <person name="Adams P.D."/>
            <person name="Pray T."/>
            <person name="Tanjore D."/>
            <person name="Petzold C.J."/>
            <person name="Gladden J.M."/>
            <person name="Simmons B.A."/>
            <person name="Singer S.W."/>
        </authorList>
    </citation>
    <scope>NUCLEOTIDE SEQUENCE [LARGE SCALE GENOMIC DNA]</scope>
    <source>
        <strain evidence="1">JTherm</strain>
    </source>
</reference>
<dbReference type="AlphaFoldDB" id="A0A2A6DYL7"/>
<name>A0A2A6DYL7_9BACL</name>
<evidence type="ECO:0008006" key="3">
    <source>
        <dbReference type="Google" id="ProtNLM"/>
    </source>
</evidence>